<dbReference type="InterPro" id="IPR003607">
    <property type="entry name" value="HD/PDEase_dom"/>
</dbReference>
<evidence type="ECO:0000313" key="2">
    <source>
        <dbReference type="EMBL" id="KAF1919835.1"/>
    </source>
</evidence>
<dbReference type="AlphaFoldDB" id="A0A6A5QVS7"/>
<name>A0A6A5QVS7_AMPQU</name>
<sequence length="201" mass="22559">MSLYEAQPPSTDVVKRTHEFAKEQLPEKTFNHSMRVWYYGYAIVQTHFPHLSPLLETYYLTCLLHDLGTTAENLHGTHMSFEYYGAFKTLNFLRDNGASTDQAEAVSEAIIRHADLGETGTLTSLGLLIQLSTVFDNIGLHPHLISKSTIASVVKAFPRMGWSTCFAQTMVQEMERKPWCHSTANEGFIEAVLGNVFEAAL</sequence>
<dbReference type="Proteomes" id="UP000800096">
    <property type="component" value="Unassembled WGS sequence"/>
</dbReference>
<reference evidence="2" key="1">
    <citation type="journal article" date="2020" name="Stud. Mycol.">
        <title>101 Dothideomycetes genomes: a test case for predicting lifestyles and emergence of pathogens.</title>
        <authorList>
            <person name="Haridas S."/>
            <person name="Albert R."/>
            <person name="Binder M."/>
            <person name="Bloem J."/>
            <person name="Labutti K."/>
            <person name="Salamov A."/>
            <person name="Andreopoulos B."/>
            <person name="Baker S."/>
            <person name="Barry K."/>
            <person name="Bills G."/>
            <person name="Bluhm B."/>
            <person name="Cannon C."/>
            <person name="Castanera R."/>
            <person name="Culley D."/>
            <person name="Daum C."/>
            <person name="Ezra D."/>
            <person name="Gonzalez J."/>
            <person name="Henrissat B."/>
            <person name="Kuo A."/>
            <person name="Liang C."/>
            <person name="Lipzen A."/>
            <person name="Lutzoni F."/>
            <person name="Magnuson J."/>
            <person name="Mondo S."/>
            <person name="Nolan M."/>
            <person name="Ohm R."/>
            <person name="Pangilinan J."/>
            <person name="Park H.-J."/>
            <person name="Ramirez L."/>
            <person name="Alfaro M."/>
            <person name="Sun H."/>
            <person name="Tritt A."/>
            <person name="Yoshinaga Y."/>
            <person name="Zwiers L.-H."/>
            <person name="Turgeon B."/>
            <person name="Goodwin S."/>
            <person name="Spatafora J."/>
            <person name="Crous P."/>
            <person name="Grigoriev I."/>
        </authorList>
    </citation>
    <scope>NUCLEOTIDE SEQUENCE</scope>
    <source>
        <strain evidence="2">HMLAC05119</strain>
    </source>
</reference>
<dbReference type="Gene3D" id="1.10.3210.10">
    <property type="entry name" value="Hypothetical protein af1432"/>
    <property type="match status" value="1"/>
</dbReference>
<dbReference type="Pfam" id="PF01966">
    <property type="entry name" value="HD"/>
    <property type="match status" value="1"/>
</dbReference>
<dbReference type="PANTHER" id="PTHR35569">
    <property type="entry name" value="CYANAMIDE HYDRATASE DDI2-RELATED"/>
    <property type="match status" value="1"/>
</dbReference>
<dbReference type="CDD" id="cd00077">
    <property type="entry name" value="HDc"/>
    <property type="match status" value="1"/>
</dbReference>
<dbReference type="OrthoDB" id="409121at2759"/>
<dbReference type="InterPro" id="IPR006674">
    <property type="entry name" value="HD_domain"/>
</dbReference>
<keyword evidence="3" id="KW-1185">Reference proteome</keyword>
<organism evidence="2 3">
    <name type="scientific">Ampelomyces quisqualis</name>
    <name type="common">Powdery mildew agent</name>
    <dbReference type="NCBI Taxonomy" id="50730"/>
    <lineage>
        <taxon>Eukaryota</taxon>
        <taxon>Fungi</taxon>
        <taxon>Dikarya</taxon>
        <taxon>Ascomycota</taxon>
        <taxon>Pezizomycotina</taxon>
        <taxon>Dothideomycetes</taxon>
        <taxon>Pleosporomycetidae</taxon>
        <taxon>Pleosporales</taxon>
        <taxon>Pleosporineae</taxon>
        <taxon>Phaeosphaeriaceae</taxon>
        <taxon>Ampelomyces</taxon>
    </lineage>
</organism>
<accession>A0A6A5QVS7</accession>
<feature type="domain" description="HD" evidence="1">
    <location>
        <begin position="29"/>
        <end position="138"/>
    </location>
</feature>
<evidence type="ECO:0000259" key="1">
    <source>
        <dbReference type="PROSITE" id="PS51831"/>
    </source>
</evidence>
<dbReference type="PANTHER" id="PTHR35569:SF1">
    <property type="entry name" value="CYANAMIDE HYDRATASE DDI2-RELATED"/>
    <property type="match status" value="1"/>
</dbReference>
<dbReference type="PROSITE" id="PS51831">
    <property type="entry name" value="HD"/>
    <property type="match status" value="1"/>
</dbReference>
<dbReference type="EMBL" id="ML979133">
    <property type="protein sequence ID" value="KAF1919835.1"/>
    <property type="molecule type" value="Genomic_DNA"/>
</dbReference>
<gene>
    <name evidence="2" type="ORF">BDU57DRAFT_443873</name>
</gene>
<proteinExistence type="predicted"/>
<dbReference type="SUPFAM" id="SSF109604">
    <property type="entry name" value="HD-domain/PDEase-like"/>
    <property type="match status" value="1"/>
</dbReference>
<dbReference type="InterPro" id="IPR017771">
    <property type="entry name" value="Cyanamide_hydratase_HD"/>
</dbReference>
<evidence type="ECO:0000313" key="3">
    <source>
        <dbReference type="Proteomes" id="UP000800096"/>
    </source>
</evidence>
<protein>
    <recommendedName>
        <fullName evidence="1">HD domain-containing protein</fullName>
    </recommendedName>
</protein>
<dbReference type="NCBIfam" id="TIGR03401">
    <property type="entry name" value="cyanamide_fam"/>
    <property type="match status" value="1"/>
</dbReference>